<dbReference type="RefSeq" id="WP_344671577.1">
    <property type="nucleotide sequence ID" value="NZ_BAAAQN010000086.1"/>
</dbReference>
<evidence type="ECO:0000256" key="1">
    <source>
        <dbReference type="SAM" id="Coils"/>
    </source>
</evidence>
<dbReference type="SMART" id="SM00327">
    <property type="entry name" value="VWA"/>
    <property type="match status" value="1"/>
</dbReference>
<evidence type="ECO:0000313" key="3">
    <source>
        <dbReference type="EMBL" id="GAA2062119.1"/>
    </source>
</evidence>
<accession>A0ABP5H401</accession>
<dbReference type="EMBL" id="BAAAQN010000086">
    <property type="protein sequence ID" value="GAA2062119.1"/>
    <property type="molecule type" value="Genomic_DNA"/>
</dbReference>
<dbReference type="InterPro" id="IPR002035">
    <property type="entry name" value="VWF_A"/>
</dbReference>
<dbReference type="PANTHER" id="PTHR36846:SF1">
    <property type="entry name" value="PROTEIN VIAA"/>
    <property type="match status" value="1"/>
</dbReference>
<evidence type="ECO:0000259" key="2">
    <source>
        <dbReference type="PROSITE" id="PS50234"/>
    </source>
</evidence>
<dbReference type="InterPro" id="IPR036465">
    <property type="entry name" value="vWFA_dom_sf"/>
</dbReference>
<evidence type="ECO:0000313" key="4">
    <source>
        <dbReference type="Proteomes" id="UP001500751"/>
    </source>
</evidence>
<dbReference type="Pfam" id="PF13519">
    <property type="entry name" value="VWA_2"/>
    <property type="match status" value="1"/>
</dbReference>
<dbReference type="PROSITE" id="PS50234">
    <property type="entry name" value="VWFA"/>
    <property type="match status" value="1"/>
</dbReference>
<gene>
    <name evidence="3" type="ORF">GCM10009839_86530</name>
</gene>
<dbReference type="Proteomes" id="UP001500751">
    <property type="component" value="Unassembled WGS sequence"/>
</dbReference>
<dbReference type="PANTHER" id="PTHR36846">
    <property type="entry name" value="PROTEIN VIAA"/>
    <property type="match status" value="1"/>
</dbReference>
<reference evidence="4" key="1">
    <citation type="journal article" date="2019" name="Int. J. Syst. Evol. Microbiol.">
        <title>The Global Catalogue of Microorganisms (GCM) 10K type strain sequencing project: providing services to taxonomists for standard genome sequencing and annotation.</title>
        <authorList>
            <consortium name="The Broad Institute Genomics Platform"/>
            <consortium name="The Broad Institute Genome Sequencing Center for Infectious Disease"/>
            <person name="Wu L."/>
            <person name="Ma J."/>
        </authorList>
    </citation>
    <scope>NUCLEOTIDE SEQUENCE [LARGE SCALE GENOMIC DNA]</scope>
    <source>
        <strain evidence="4">JCM 16014</strain>
    </source>
</reference>
<dbReference type="Gene3D" id="3.40.50.410">
    <property type="entry name" value="von Willebrand factor, type A domain"/>
    <property type="match status" value="1"/>
</dbReference>
<proteinExistence type="predicted"/>
<protein>
    <submittedName>
        <fullName evidence="3">VWA domain-containing protein</fullName>
    </submittedName>
</protein>
<dbReference type="SUPFAM" id="SSF53300">
    <property type="entry name" value="vWA-like"/>
    <property type="match status" value="1"/>
</dbReference>
<feature type="coiled-coil region" evidence="1">
    <location>
        <begin position="134"/>
        <end position="175"/>
    </location>
</feature>
<name>A0ABP5H401_9ACTN</name>
<comment type="caution">
    <text evidence="3">The sequence shown here is derived from an EMBL/GenBank/DDBJ whole genome shotgun (WGS) entry which is preliminary data.</text>
</comment>
<keyword evidence="4" id="KW-1185">Reference proteome</keyword>
<keyword evidence="1" id="KW-0175">Coiled coil</keyword>
<organism evidence="3 4">
    <name type="scientific">Catenulispora yoronensis</name>
    <dbReference type="NCBI Taxonomy" id="450799"/>
    <lineage>
        <taxon>Bacteria</taxon>
        <taxon>Bacillati</taxon>
        <taxon>Actinomycetota</taxon>
        <taxon>Actinomycetes</taxon>
        <taxon>Catenulisporales</taxon>
        <taxon>Catenulisporaceae</taxon>
        <taxon>Catenulispora</taxon>
    </lineage>
</organism>
<feature type="domain" description="VWFA" evidence="2">
    <location>
        <begin position="363"/>
        <end position="540"/>
    </location>
</feature>
<sequence length="540" mass="57643">MGRLSDLAGRAKRFLGIGGGTGPAGAAAVAEAPGPSAMAADRFDVMAWNEVSAQSRRLRTLADELAQEFDYSADLLRDVFLSAYQIEPRLRDREQVLPSRWPNHQIISAMLSSPETEELRRDTAGDPYASALAVLSLSAALREALQKAKDAEQKAEEAEARREQAEQAADAVGVALAAAAGQADADGEVPAEAESLVMAAIGEAEAAGQAAGQAEAEAREACDDAAAPLRQAVRRGLSQAIADVEEEAQIMAAWGVGPGDLERMDYAARAELAERLAGDRLSRFTEMIGRFRNLAAGERARRMENVRGEIVGITLGDDLSALIPSELAALAIPALRADFAARYAEGRLMVYDTRGEDDAGMGAVIALIDCSTSMNRAGPGGVTREVWAKALALALLQQARAGDRDFVGILFSWARNQRVYRFPAGRPIRVEDLLDFVETFDGGGTDFAAPLTLATGILAESYAADGTQRGDIVLVTDGECDVTEDWMRAWNQDRERLGFRLFGVAVDTGVGRVLDALSDNARAVTDLADVGQMADLFRII</sequence>